<accession>A0ABY2WWA5</accession>
<proteinExistence type="inferred from homology"/>
<keyword evidence="3 5" id="KW-0285">Flavoprotein</keyword>
<dbReference type="PANTHER" id="PTHR11455:SF9">
    <property type="entry name" value="CRYPTOCHROME CIRCADIAN CLOCK 5 ISOFORM X1"/>
    <property type="match status" value="1"/>
</dbReference>
<name>A0ABY2WWA5_9RHOB</name>
<dbReference type="InterPro" id="IPR014729">
    <property type="entry name" value="Rossmann-like_a/b/a_fold"/>
</dbReference>
<comment type="cofactor">
    <cofactor evidence="2">
        <name>FAD</name>
        <dbReference type="ChEBI" id="CHEBI:57692"/>
    </cofactor>
</comment>
<evidence type="ECO:0000256" key="2">
    <source>
        <dbReference type="ARBA" id="ARBA00001974"/>
    </source>
</evidence>
<dbReference type="InterPro" id="IPR036134">
    <property type="entry name" value="Crypto/Photolyase_FAD-like_sf"/>
</dbReference>
<evidence type="ECO:0000256" key="5">
    <source>
        <dbReference type="RuleBase" id="RU004182"/>
    </source>
</evidence>
<dbReference type="Pfam" id="PF00875">
    <property type="entry name" value="DNA_photolyase"/>
    <property type="match status" value="1"/>
</dbReference>
<dbReference type="InterPro" id="IPR036155">
    <property type="entry name" value="Crypto/Photolyase_N_sf"/>
</dbReference>
<dbReference type="Gene3D" id="1.25.40.80">
    <property type="match status" value="1"/>
</dbReference>
<dbReference type="InterPro" id="IPR002081">
    <property type="entry name" value="Cryptochrome/DNA_photolyase_1"/>
</dbReference>
<evidence type="ECO:0000313" key="7">
    <source>
        <dbReference type="EMBL" id="TMV06556.1"/>
    </source>
</evidence>
<reference evidence="7 8" key="1">
    <citation type="submission" date="2019-05" db="EMBL/GenBank/DDBJ databases">
        <title>Ruegeria sp. nov., isolated from tidal flat.</title>
        <authorList>
            <person name="Kim W."/>
        </authorList>
    </citation>
    <scope>NUCLEOTIDE SEQUENCE [LARGE SCALE GENOMIC DNA]</scope>
    <source>
        <strain evidence="7 8">CAU 1488</strain>
    </source>
</reference>
<dbReference type="PANTHER" id="PTHR11455">
    <property type="entry name" value="CRYPTOCHROME"/>
    <property type="match status" value="1"/>
</dbReference>
<dbReference type="Gene3D" id="1.10.579.10">
    <property type="entry name" value="DNA Cyclobutane Dipyrimidine Photolyase, subunit A, domain 3"/>
    <property type="match status" value="1"/>
</dbReference>
<evidence type="ECO:0000256" key="1">
    <source>
        <dbReference type="ARBA" id="ARBA00001932"/>
    </source>
</evidence>
<organism evidence="7 8">
    <name type="scientific">Ruegeria sediminis</name>
    <dbReference type="NCBI Taxonomy" id="2583820"/>
    <lineage>
        <taxon>Bacteria</taxon>
        <taxon>Pseudomonadati</taxon>
        <taxon>Pseudomonadota</taxon>
        <taxon>Alphaproteobacteria</taxon>
        <taxon>Rhodobacterales</taxon>
        <taxon>Roseobacteraceae</taxon>
        <taxon>Ruegeria</taxon>
    </lineage>
</organism>
<dbReference type="SUPFAM" id="SSF52425">
    <property type="entry name" value="Cryptochrome/photolyase, N-terminal domain"/>
    <property type="match status" value="1"/>
</dbReference>
<comment type="caution">
    <text evidence="7">The sequence shown here is derived from an EMBL/GenBank/DDBJ whole genome shotgun (WGS) entry which is preliminary data.</text>
</comment>
<sequence length="478" mass="53693">MKADNAPIIFWFRRDLRLSDHPGLAAAAATGRPVISVFIRDEVVEALGAAPKWRLGLGLDAFACALHARGSRLILRKGKALEVLRDLVDETGAGSVHWTRAYDPASIERDKRIKAALKEDGIEVASSPGHLLFEPWTVATKAGGPFKVYSPYWRAVRSQEVPEASTEPSRLIPPETWPRTEDPGDWALGSEMRRGASVLRPHVQPGEAAARAALDHFVDKNVNRYKDLRDRPDLAVTSGLSEYLSLGEIGPRTVWHAGMRARETGAPGAEAFLRQLVWREFSYHLMYHSPSLLNGNWRPEWDDFPWNTDADHPNVAAWRQAGTGIPMVDAGLREMYVTGRMHNRTRMIVASYLTKHLMTHWKIGLDWFADCLIDWDPAANAMGWQWVAGSGPDAAPYFRIFNPETQAKKFDPDGAYRRRWIAEGQDAPPETALSYFDAVPESWGLRPDAEYPRPVVGLDEGRRVALSAYESRRWRVTN</sequence>
<evidence type="ECO:0000259" key="6">
    <source>
        <dbReference type="PROSITE" id="PS51645"/>
    </source>
</evidence>
<dbReference type="EMBL" id="VCPD01000005">
    <property type="protein sequence ID" value="TMV06556.1"/>
    <property type="molecule type" value="Genomic_DNA"/>
</dbReference>
<protein>
    <submittedName>
        <fullName evidence="7">Deoxyribodipyrimidine photo-lyase</fullName>
    </submittedName>
</protein>
<gene>
    <name evidence="7" type="ORF">FGK63_15565</name>
</gene>
<dbReference type="SUPFAM" id="SSF48173">
    <property type="entry name" value="Cryptochrome/photolyase FAD-binding domain"/>
    <property type="match status" value="1"/>
</dbReference>
<keyword evidence="5" id="KW-0157">Chromophore</keyword>
<feature type="domain" description="Photolyase/cryptochrome alpha/beta" evidence="6">
    <location>
        <begin position="6"/>
        <end position="132"/>
    </location>
</feature>
<dbReference type="InterPro" id="IPR006050">
    <property type="entry name" value="DNA_photolyase_N"/>
</dbReference>
<dbReference type="Pfam" id="PF03441">
    <property type="entry name" value="FAD_binding_7"/>
    <property type="match status" value="1"/>
</dbReference>
<keyword evidence="4 5" id="KW-0274">FAD</keyword>
<evidence type="ECO:0000256" key="4">
    <source>
        <dbReference type="ARBA" id="ARBA00022827"/>
    </source>
</evidence>
<evidence type="ECO:0000256" key="3">
    <source>
        <dbReference type="ARBA" id="ARBA00022630"/>
    </source>
</evidence>
<dbReference type="Proteomes" id="UP001193035">
    <property type="component" value="Unassembled WGS sequence"/>
</dbReference>
<dbReference type="PRINTS" id="PR00147">
    <property type="entry name" value="DNAPHOTLYASE"/>
</dbReference>
<keyword evidence="8" id="KW-1185">Reference proteome</keyword>
<comment type="similarity">
    <text evidence="5">Belongs to the DNA photolyase family.</text>
</comment>
<dbReference type="Gene3D" id="3.40.50.620">
    <property type="entry name" value="HUPs"/>
    <property type="match status" value="1"/>
</dbReference>
<dbReference type="InterPro" id="IPR005101">
    <property type="entry name" value="Cryptochr/Photolyase_FAD-bd"/>
</dbReference>
<dbReference type="PROSITE" id="PS51645">
    <property type="entry name" value="PHR_CRY_ALPHA_BETA"/>
    <property type="match status" value="1"/>
</dbReference>
<comment type="cofactor">
    <cofactor evidence="1">
        <name>(6R)-5,10-methylene-5,6,7,8-tetrahydrofolate</name>
        <dbReference type="ChEBI" id="CHEBI:15636"/>
    </cofactor>
</comment>
<dbReference type="RefSeq" id="WP_138843879.1">
    <property type="nucleotide sequence ID" value="NZ_VCPD01000005.1"/>
</dbReference>
<evidence type="ECO:0000313" key="8">
    <source>
        <dbReference type="Proteomes" id="UP001193035"/>
    </source>
</evidence>